<organism evidence="1 2">
    <name type="scientific">Kribbella speibonae</name>
    <dbReference type="NCBI Taxonomy" id="1572660"/>
    <lineage>
        <taxon>Bacteria</taxon>
        <taxon>Bacillati</taxon>
        <taxon>Actinomycetota</taxon>
        <taxon>Actinomycetes</taxon>
        <taxon>Propionibacteriales</taxon>
        <taxon>Kribbellaceae</taxon>
        <taxon>Kribbella</taxon>
    </lineage>
</organism>
<gene>
    <name evidence="1" type="ORF">E0H58_10980</name>
</gene>
<evidence type="ECO:0008006" key="3">
    <source>
        <dbReference type="Google" id="ProtNLM"/>
    </source>
</evidence>
<keyword evidence="2" id="KW-1185">Reference proteome</keyword>
<dbReference type="EMBL" id="SJJY01000002">
    <property type="protein sequence ID" value="TCC24733.1"/>
    <property type="molecule type" value="Genomic_DNA"/>
</dbReference>
<dbReference type="Proteomes" id="UP000292385">
    <property type="component" value="Unassembled WGS sequence"/>
</dbReference>
<evidence type="ECO:0000313" key="1">
    <source>
        <dbReference type="EMBL" id="TCC24733.1"/>
    </source>
</evidence>
<sequence length="135" mass="13796">MVLVLLLGGCGNPDQQLRDAAAQAAREAASDVGTAALAVEQLRASRVWPQAAGQLVADAEEGVERAVGSFAAQQPSTDASRRVYADVTKALGDAQQAVTATRIALGNDDLAAAARELGVLRRTGLELSRIAASSG</sequence>
<evidence type="ECO:0000313" key="2">
    <source>
        <dbReference type="Proteomes" id="UP000292385"/>
    </source>
</evidence>
<proteinExistence type="predicted"/>
<comment type="caution">
    <text evidence="1">The sequence shown here is derived from an EMBL/GenBank/DDBJ whole genome shotgun (WGS) entry which is preliminary data.</text>
</comment>
<protein>
    <recommendedName>
        <fullName evidence="3">DUF4398 domain-containing protein</fullName>
    </recommendedName>
</protein>
<accession>A0ABY2A6Y9</accession>
<reference evidence="1 2" key="1">
    <citation type="submission" date="2019-02" db="EMBL/GenBank/DDBJ databases">
        <title>Kribbella capetownensis sp. nov. and Kribbella speibonae sp. nov., isolated from soil.</title>
        <authorList>
            <person name="Curtis S.M."/>
            <person name="Norton I."/>
            <person name="Everest G.J."/>
            <person name="Meyers P.R."/>
        </authorList>
    </citation>
    <scope>NUCLEOTIDE SEQUENCE [LARGE SCALE GENOMIC DNA]</scope>
    <source>
        <strain evidence="1 2">SK5</strain>
    </source>
</reference>
<name>A0ABY2A6Y9_9ACTN</name>